<evidence type="ECO:0000313" key="2">
    <source>
        <dbReference type="EMBL" id="WRQ88126.1"/>
    </source>
</evidence>
<dbReference type="EMBL" id="CP139781">
    <property type="protein sequence ID" value="WRQ88126.1"/>
    <property type="molecule type" value="Genomic_DNA"/>
</dbReference>
<dbReference type="InterPro" id="IPR045584">
    <property type="entry name" value="Pilin-like"/>
</dbReference>
<evidence type="ECO:0000313" key="3">
    <source>
        <dbReference type="Proteomes" id="UP000738431"/>
    </source>
</evidence>
<dbReference type="Pfam" id="PF07963">
    <property type="entry name" value="N_methyl"/>
    <property type="match status" value="1"/>
</dbReference>
<dbReference type="PROSITE" id="PS00409">
    <property type="entry name" value="PROKAR_NTER_METHYL"/>
    <property type="match status" value="1"/>
</dbReference>
<organism evidence="2 3">
    <name type="scientific">Actomonas aquatica</name>
    <dbReference type="NCBI Taxonomy" id="2866162"/>
    <lineage>
        <taxon>Bacteria</taxon>
        <taxon>Pseudomonadati</taxon>
        <taxon>Verrucomicrobiota</taxon>
        <taxon>Opitutia</taxon>
        <taxon>Opitutales</taxon>
        <taxon>Opitutaceae</taxon>
        <taxon>Actomonas</taxon>
    </lineage>
</organism>
<keyword evidence="1" id="KW-0472">Membrane</keyword>
<dbReference type="Proteomes" id="UP000738431">
    <property type="component" value="Chromosome"/>
</dbReference>
<reference evidence="2 3" key="1">
    <citation type="submission" date="2023-12" db="EMBL/GenBank/DDBJ databases">
        <title>Description of an unclassified Opitutus bacterium of Verrucomicrobiota.</title>
        <authorList>
            <person name="Zhang D.-F."/>
        </authorList>
    </citation>
    <scope>NUCLEOTIDE SEQUENCE [LARGE SCALE GENOMIC DNA]</scope>
    <source>
        <strain evidence="2 3">WL0086</strain>
    </source>
</reference>
<feature type="transmembrane region" description="Helical" evidence="1">
    <location>
        <begin position="6"/>
        <end position="29"/>
    </location>
</feature>
<dbReference type="RefSeq" id="WP_221028841.1">
    <property type="nucleotide sequence ID" value="NZ_CP139781.1"/>
</dbReference>
<gene>
    <name evidence="2" type="ORF">K1X11_001820</name>
</gene>
<dbReference type="NCBIfam" id="TIGR02532">
    <property type="entry name" value="IV_pilin_GFxxxE"/>
    <property type="match status" value="1"/>
</dbReference>
<keyword evidence="3" id="KW-1185">Reference proteome</keyword>
<dbReference type="Gene3D" id="3.30.700.10">
    <property type="entry name" value="Glycoprotein, Type 4 Pilin"/>
    <property type="match status" value="1"/>
</dbReference>
<name>A0ABZ1C9H7_9BACT</name>
<sequence>MKRRGFSLVELIVAVGITAVLAAVLLVIVSNTLEWWSRSAGALKLDNEANRILERMATDLQSAYARRDGIEWLRVPTDSSDVWVLRLFGNLANTSGATDDPATLREVSYRYADRALYRFESTASQALNSNYGWRDWSDVSDAEYLLGNQVEDLSVSFSAADDRAVVNPSSLDWPSRARLELTLINEDGVRRLAAIAAGASNESIQQVRTETTRRFVRWVEIIGRPL</sequence>
<dbReference type="InterPro" id="IPR012902">
    <property type="entry name" value="N_methyl_site"/>
</dbReference>
<accession>A0ABZ1C9H7</accession>
<keyword evidence="1" id="KW-1133">Transmembrane helix</keyword>
<evidence type="ECO:0000256" key="1">
    <source>
        <dbReference type="SAM" id="Phobius"/>
    </source>
</evidence>
<keyword evidence="1" id="KW-0812">Transmembrane</keyword>
<dbReference type="SUPFAM" id="SSF54523">
    <property type="entry name" value="Pili subunits"/>
    <property type="match status" value="2"/>
</dbReference>
<proteinExistence type="predicted"/>
<protein>
    <submittedName>
        <fullName evidence="2">Prepilin-type N-terminal cleavage/methylation domain-containing protein</fullName>
    </submittedName>
</protein>